<name>A0A934RDE4_9BACT</name>
<feature type="transmembrane region" description="Helical" evidence="1">
    <location>
        <begin position="80"/>
        <end position="103"/>
    </location>
</feature>
<reference evidence="2" key="1">
    <citation type="submission" date="2021-01" db="EMBL/GenBank/DDBJ databases">
        <title>Modified the classification status of verrucomicrobia.</title>
        <authorList>
            <person name="Feng X."/>
        </authorList>
    </citation>
    <scope>NUCLEOTIDE SEQUENCE</scope>
    <source>
        <strain evidence="2">KCTC 22201</strain>
    </source>
</reference>
<dbReference type="EMBL" id="JAENII010000014">
    <property type="protein sequence ID" value="MBK1828520.1"/>
    <property type="molecule type" value="Genomic_DNA"/>
</dbReference>
<dbReference type="Proteomes" id="UP000658278">
    <property type="component" value="Unassembled WGS sequence"/>
</dbReference>
<dbReference type="RefSeq" id="WP_200282147.1">
    <property type="nucleotide sequence ID" value="NZ_JAENII010000014.1"/>
</dbReference>
<comment type="caution">
    <text evidence="2">The sequence shown here is derived from an EMBL/GenBank/DDBJ whole genome shotgun (WGS) entry which is preliminary data.</text>
</comment>
<keyword evidence="3" id="KW-1185">Reference proteome</keyword>
<feature type="transmembrane region" description="Helical" evidence="1">
    <location>
        <begin position="187"/>
        <end position="204"/>
    </location>
</feature>
<feature type="transmembrane region" description="Helical" evidence="1">
    <location>
        <begin position="48"/>
        <end position="68"/>
    </location>
</feature>
<keyword evidence="1" id="KW-0812">Transmembrane</keyword>
<evidence type="ECO:0000313" key="3">
    <source>
        <dbReference type="Proteomes" id="UP000658278"/>
    </source>
</evidence>
<protein>
    <submittedName>
        <fullName evidence="2">DUF998 domain-containing protein</fullName>
    </submittedName>
</protein>
<accession>A0A934RDE4</accession>
<evidence type="ECO:0000256" key="1">
    <source>
        <dbReference type="SAM" id="Phobius"/>
    </source>
</evidence>
<sequence>MMGLLVILPVAFVIGHVLGRDAVWNHQTGELFSPLTNWVSDYAYRSPAWPWFIACMDLFALVLAALSYRVFTRLKGPRAVVWLMAILLAYASLKLVEVAVFPVKPPEVTVGELQARLDRGVFEQIRDEIEDVYREVRGQVAPERDSAWDVVRVFQSNMGHMIGIRGVIIAVVLTMALGVALPLGRRWQVLSVLLLVATLAAMFHSRGENFGLYQRLAFFSIYLWMWLATLTWFRPSGRAGRV</sequence>
<organism evidence="2 3">
    <name type="scientific">Haloferula rosea</name>
    <dbReference type="NCBI Taxonomy" id="490093"/>
    <lineage>
        <taxon>Bacteria</taxon>
        <taxon>Pseudomonadati</taxon>
        <taxon>Verrucomicrobiota</taxon>
        <taxon>Verrucomicrobiia</taxon>
        <taxon>Verrucomicrobiales</taxon>
        <taxon>Verrucomicrobiaceae</taxon>
        <taxon>Haloferula</taxon>
    </lineage>
</organism>
<evidence type="ECO:0000313" key="2">
    <source>
        <dbReference type="EMBL" id="MBK1828520.1"/>
    </source>
</evidence>
<keyword evidence="1" id="KW-1133">Transmembrane helix</keyword>
<dbReference type="AlphaFoldDB" id="A0A934RDE4"/>
<gene>
    <name evidence="2" type="ORF">JIN81_15915</name>
</gene>
<feature type="transmembrane region" description="Helical" evidence="1">
    <location>
        <begin position="216"/>
        <end position="233"/>
    </location>
</feature>
<proteinExistence type="predicted"/>
<keyword evidence="1" id="KW-0472">Membrane</keyword>
<feature type="transmembrane region" description="Helical" evidence="1">
    <location>
        <begin position="162"/>
        <end position="180"/>
    </location>
</feature>